<dbReference type="InterPro" id="IPR004843">
    <property type="entry name" value="Calcineurin-like_PHP"/>
</dbReference>
<dbReference type="Gene3D" id="3.60.21.10">
    <property type="match status" value="1"/>
</dbReference>
<dbReference type="PANTHER" id="PTHR30337">
    <property type="entry name" value="COMPONENT OF ATP-DEPENDENT DSDNA EXONUCLEASE"/>
    <property type="match status" value="1"/>
</dbReference>
<dbReference type="OrthoDB" id="9773856at2"/>
<sequence length="226" mass="24564">MDPILALADIHLGRKQSGDKKIGPGLAWALDALDQGAKAGARHLIMAGDIIDRKRFTEVTYDEVNQFFERGLSLFDTVLFTPGNHDTHHNLDLPTGVTVASPSPATYLMGSCAVHTAGVEVDKDPRELVGSFPLLIDGTVNLGILHTSLTGEHSNNPCLPCTREELLDYGCDAWLLGHVHQPVSVNESPFIGWIGMGRALIVRTAEPQAESKVTVEELTTVRWKHA</sequence>
<dbReference type="AlphaFoldDB" id="A0A1Q2HXQ3"/>
<dbReference type="InterPro" id="IPR050535">
    <property type="entry name" value="DNA_Repair-Maintenance_Comp"/>
</dbReference>
<protein>
    <submittedName>
        <fullName evidence="2">Calcineurin-like phosphoesterase</fullName>
    </submittedName>
</protein>
<dbReference type="GO" id="GO:0016787">
    <property type="term" value="F:hydrolase activity"/>
    <property type="evidence" value="ECO:0007669"/>
    <property type="project" value="InterPro"/>
</dbReference>
<keyword evidence="3" id="KW-1185">Reference proteome</keyword>
<evidence type="ECO:0000313" key="2">
    <source>
        <dbReference type="EMBL" id="AQQ15622.1"/>
    </source>
</evidence>
<evidence type="ECO:0000313" key="3">
    <source>
        <dbReference type="Proteomes" id="UP000217209"/>
    </source>
</evidence>
<proteinExistence type="predicted"/>
<feature type="domain" description="Calcineurin-like phosphoesterase" evidence="1">
    <location>
        <begin position="3"/>
        <end position="182"/>
    </location>
</feature>
<dbReference type="EMBL" id="CP019688">
    <property type="protein sequence ID" value="AQQ15622.1"/>
    <property type="molecule type" value="Genomic_DNA"/>
</dbReference>
<dbReference type="InterPro" id="IPR029052">
    <property type="entry name" value="Metallo-depent_PP-like"/>
</dbReference>
<dbReference type="KEGG" id="cgv:CGLAU_08335"/>
<dbReference type="SUPFAM" id="SSF56300">
    <property type="entry name" value="Metallo-dependent phosphatases"/>
    <property type="match status" value="1"/>
</dbReference>
<dbReference type="Pfam" id="PF00149">
    <property type="entry name" value="Metallophos"/>
    <property type="match status" value="1"/>
</dbReference>
<dbReference type="Proteomes" id="UP000217209">
    <property type="component" value="Chromosome"/>
</dbReference>
<accession>A0A1Q2HXQ3</accession>
<gene>
    <name evidence="2" type="ORF">CGLAU_08335</name>
</gene>
<reference evidence="2 3" key="1">
    <citation type="submission" date="2016-12" db="EMBL/GenBank/DDBJ databases">
        <authorList>
            <person name="Song W.-J."/>
            <person name="Kurnit D.M."/>
        </authorList>
    </citation>
    <scope>NUCLEOTIDE SEQUENCE [LARGE SCALE GENOMIC DNA]</scope>
    <source>
        <strain evidence="2 3">DSM 30827</strain>
    </source>
</reference>
<dbReference type="RefSeq" id="WP_095660287.1">
    <property type="nucleotide sequence ID" value="NZ_CP019688.1"/>
</dbReference>
<organism evidence="2 3">
    <name type="scientific">Corynebacterium glaucum</name>
    <dbReference type="NCBI Taxonomy" id="187491"/>
    <lineage>
        <taxon>Bacteria</taxon>
        <taxon>Bacillati</taxon>
        <taxon>Actinomycetota</taxon>
        <taxon>Actinomycetes</taxon>
        <taxon>Mycobacteriales</taxon>
        <taxon>Corynebacteriaceae</taxon>
        <taxon>Corynebacterium</taxon>
    </lineage>
</organism>
<dbReference type="PANTHER" id="PTHR30337:SF7">
    <property type="entry name" value="PHOSPHOESTERASE"/>
    <property type="match status" value="1"/>
</dbReference>
<evidence type="ECO:0000259" key="1">
    <source>
        <dbReference type="Pfam" id="PF00149"/>
    </source>
</evidence>
<name>A0A1Q2HXQ3_9CORY</name>